<dbReference type="Pfam" id="PF13845">
    <property type="entry name" value="Septum_form"/>
    <property type="match status" value="1"/>
</dbReference>
<gene>
    <name evidence="2" type="ORF">GCM10023349_33570</name>
</gene>
<evidence type="ECO:0000313" key="3">
    <source>
        <dbReference type="Proteomes" id="UP001499974"/>
    </source>
</evidence>
<reference evidence="3" key="1">
    <citation type="journal article" date="2019" name="Int. J. Syst. Evol. Microbiol.">
        <title>The Global Catalogue of Microorganisms (GCM) 10K type strain sequencing project: providing services to taxonomists for standard genome sequencing and annotation.</title>
        <authorList>
            <consortium name="The Broad Institute Genomics Platform"/>
            <consortium name="The Broad Institute Genome Sequencing Center for Infectious Disease"/>
            <person name="Wu L."/>
            <person name="Ma J."/>
        </authorList>
    </citation>
    <scope>NUCLEOTIDE SEQUENCE [LARGE SCALE GENOMIC DNA]</scope>
    <source>
        <strain evidence="3">JCM 18531</strain>
    </source>
</reference>
<comment type="caution">
    <text evidence="2">The sequence shown here is derived from an EMBL/GenBank/DDBJ whole genome shotgun (WGS) entry which is preliminary data.</text>
</comment>
<dbReference type="InterPro" id="IPR026004">
    <property type="entry name" value="Septum_form"/>
</dbReference>
<name>A0ABP8XRZ5_9ACTN</name>
<evidence type="ECO:0000259" key="1">
    <source>
        <dbReference type="Pfam" id="PF13845"/>
    </source>
</evidence>
<dbReference type="RefSeq" id="WP_345522553.1">
    <property type="nucleotide sequence ID" value="NZ_BAABKM010000002.1"/>
</dbReference>
<organism evidence="2 3">
    <name type="scientific">Nocardioides conyzicola</name>
    <dbReference type="NCBI Taxonomy" id="1651781"/>
    <lineage>
        <taxon>Bacteria</taxon>
        <taxon>Bacillati</taxon>
        <taxon>Actinomycetota</taxon>
        <taxon>Actinomycetes</taxon>
        <taxon>Propionibacteriales</taxon>
        <taxon>Nocardioidaceae</taxon>
        <taxon>Nocardioides</taxon>
    </lineage>
</organism>
<accession>A0ABP8XRZ5</accession>
<protein>
    <recommendedName>
        <fullName evidence="1">Septum formation-related domain-containing protein</fullName>
    </recommendedName>
</protein>
<evidence type="ECO:0000313" key="2">
    <source>
        <dbReference type="EMBL" id="GAA4711849.1"/>
    </source>
</evidence>
<keyword evidence="3" id="KW-1185">Reference proteome</keyword>
<proteinExistence type="predicted"/>
<sequence>MPDRTRLGRCGATALAVVLALPLLAGCGYFRNDDEGEGVSVFKIEPGQCFEGQGEVKAQLSKLTEVDCDQDHAQESYAVVPYVSDTGEAADTYPGDDALAKFANGACAGEYGKYVGVDYLDSKLFYTYLLPSARSWENEDDRSVICFVTSAGEPLQGSVKGSKR</sequence>
<dbReference type="Proteomes" id="UP001499974">
    <property type="component" value="Unassembled WGS sequence"/>
</dbReference>
<dbReference type="EMBL" id="BAABKM010000002">
    <property type="protein sequence ID" value="GAA4711849.1"/>
    <property type="molecule type" value="Genomic_DNA"/>
</dbReference>
<feature type="domain" description="Septum formation-related" evidence="1">
    <location>
        <begin position="47"/>
        <end position="152"/>
    </location>
</feature>
<dbReference type="PROSITE" id="PS51257">
    <property type="entry name" value="PROKAR_LIPOPROTEIN"/>
    <property type="match status" value="1"/>
</dbReference>